<dbReference type="AlphaFoldDB" id="A0A2V1D8K8"/>
<evidence type="ECO:0000313" key="2">
    <source>
        <dbReference type="Proteomes" id="UP000244855"/>
    </source>
</evidence>
<dbReference type="Proteomes" id="UP000244855">
    <property type="component" value="Unassembled WGS sequence"/>
</dbReference>
<evidence type="ECO:0000313" key="1">
    <source>
        <dbReference type="EMBL" id="PVH93873.1"/>
    </source>
</evidence>
<organism evidence="1 2">
    <name type="scientific">Periconia macrospinosa</name>
    <dbReference type="NCBI Taxonomy" id="97972"/>
    <lineage>
        <taxon>Eukaryota</taxon>
        <taxon>Fungi</taxon>
        <taxon>Dikarya</taxon>
        <taxon>Ascomycota</taxon>
        <taxon>Pezizomycotina</taxon>
        <taxon>Dothideomycetes</taxon>
        <taxon>Pleosporomycetidae</taxon>
        <taxon>Pleosporales</taxon>
        <taxon>Massarineae</taxon>
        <taxon>Periconiaceae</taxon>
        <taxon>Periconia</taxon>
    </lineage>
</organism>
<dbReference type="EMBL" id="KZ805562">
    <property type="protein sequence ID" value="PVH93873.1"/>
    <property type="molecule type" value="Genomic_DNA"/>
</dbReference>
<accession>A0A2V1D8K8</accession>
<gene>
    <name evidence="1" type="ORF">DM02DRAFT_618988</name>
</gene>
<name>A0A2V1D8K8_9PLEO</name>
<proteinExistence type="predicted"/>
<keyword evidence="2" id="KW-1185">Reference proteome</keyword>
<dbReference type="OrthoDB" id="5282002at2759"/>
<protein>
    <submittedName>
        <fullName evidence="1">Uncharacterized protein</fullName>
    </submittedName>
</protein>
<reference evidence="1 2" key="1">
    <citation type="journal article" date="2018" name="Sci. Rep.">
        <title>Comparative genomics provides insights into the lifestyle and reveals functional heterogeneity of dark septate endophytic fungi.</title>
        <authorList>
            <person name="Knapp D.G."/>
            <person name="Nemeth J.B."/>
            <person name="Barry K."/>
            <person name="Hainaut M."/>
            <person name="Henrissat B."/>
            <person name="Johnson J."/>
            <person name="Kuo A."/>
            <person name="Lim J.H.P."/>
            <person name="Lipzen A."/>
            <person name="Nolan M."/>
            <person name="Ohm R.A."/>
            <person name="Tamas L."/>
            <person name="Grigoriev I.V."/>
            <person name="Spatafora J.W."/>
            <person name="Nagy L.G."/>
            <person name="Kovacs G.M."/>
        </authorList>
    </citation>
    <scope>NUCLEOTIDE SEQUENCE [LARGE SCALE GENOMIC DNA]</scope>
    <source>
        <strain evidence="1 2">DSE2036</strain>
    </source>
</reference>
<sequence length="157" mass="18049">MPMYVQPDGNTTTREKFTDFYINWPLPSNANEEYRKLFLAHQRLLKLLCDHPAMDPNRQQTYNTPANSKNKVYFMWDFVGRTFALLSNTQVINPANPSGKEWVDIMLRGTMAHSLIVDTTGRLEQQNRAVGYHDDEGVEFSDEIKRLAPTLSGIEVP</sequence>